<evidence type="ECO:0000256" key="15">
    <source>
        <dbReference type="PROSITE-ProRule" id="PRU01319"/>
    </source>
</evidence>
<dbReference type="InterPro" id="IPR036397">
    <property type="entry name" value="RNaseH_sf"/>
</dbReference>
<dbReference type="EC" id="3.1.26.4" evidence="6 14"/>
<evidence type="ECO:0000256" key="12">
    <source>
        <dbReference type="ARBA" id="ARBA00022801"/>
    </source>
</evidence>
<accession>A0A417YU43</accession>
<evidence type="ECO:0000256" key="5">
    <source>
        <dbReference type="ARBA" id="ARBA00008378"/>
    </source>
</evidence>
<keyword evidence="11 14" id="KW-0255">Endonuclease</keyword>
<comment type="subcellular location">
    <subcellularLocation>
        <location evidence="4 14">Cytoplasm</location>
    </subcellularLocation>
</comment>
<evidence type="ECO:0000256" key="4">
    <source>
        <dbReference type="ARBA" id="ARBA00004496"/>
    </source>
</evidence>
<evidence type="ECO:0000256" key="11">
    <source>
        <dbReference type="ARBA" id="ARBA00022759"/>
    </source>
</evidence>
<evidence type="ECO:0000259" key="16">
    <source>
        <dbReference type="PROSITE" id="PS51975"/>
    </source>
</evidence>
<feature type="binding site" evidence="14 15">
    <location>
        <position position="102"/>
    </location>
    <ligand>
        <name>a divalent metal cation</name>
        <dbReference type="ChEBI" id="CHEBI:60240"/>
    </ligand>
</feature>
<dbReference type="HAMAP" id="MF_00053">
    <property type="entry name" value="RNase_HIII"/>
    <property type="match status" value="1"/>
</dbReference>
<dbReference type="GO" id="GO:0005737">
    <property type="term" value="C:cytoplasm"/>
    <property type="evidence" value="ECO:0007669"/>
    <property type="project" value="UniProtKB-SubCell"/>
</dbReference>
<evidence type="ECO:0000256" key="6">
    <source>
        <dbReference type="ARBA" id="ARBA00012180"/>
    </source>
</evidence>
<evidence type="ECO:0000256" key="2">
    <source>
        <dbReference type="ARBA" id="ARBA00001946"/>
    </source>
</evidence>
<dbReference type="InterPro" id="IPR012295">
    <property type="entry name" value="TBP_dom_sf"/>
</dbReference>
<keyword evidence="8 14" id="KW-0963">Cytoplasm</keyword>
<dbReference type="Gene3D" id="3.30.420.10">
    <property type="entry name" value="Ribonuclease H-like superfamily/Ribonuclease H"/>
    <property type="match status" value="1"/>
</dbReference>
<comment type="similarity">
    <text evidence="5 14">Belongs to the RNase HII family. RnhC subfamily.</text>
</comment>
<reference evidence="17 18" key="1">
    <citation type="journal article" date="2017" name="Int. J. Syst. Evol. Microbiol.">
        <title>Bacillus notoginsengisoli sp. nov., a novel bacterium isolated from the rhizosphere of Panax notoginseng.</title>
        <authorList>
            <person name="Zhang M.Y."/>
            <person name="Cheng J."/>
            <person name="Cai Y."/>
            <person name="Zhang T.Y."/>
            <person name="Wu Y.Y."/>
            <person name="Manikprabhu D."/>
            <person name="Li W.J."/>
            <person name="Zhang Y.X."/>
        </authorList>
    </citation>
    <scope>NUCLEOTIDE SEQUENCE [LARGE SCALE GENOMIC DNA]</scope>
    <source>
        <strain evidence="17 18">JCM 30743</strain>
    </source>
</reference>
<dbReference type="GO" id="GO:0004523">
    <property type="term" value="F:RNA-DNA hybrid ribonuclease activity"/>
    <property type="evidence" value="ECO:0007669"/>
    <property type="project" value="UniProtKB-UniRule"/>
</dbReference>
<feature type="domain" description="RNase H type-2" evidence="16">
    <location>
        <begin position="95"/>
        <end position="312"/>
    </location>
</feature>
<comment type="cofactor">
    <cofactor evidence="2">
        <name>Mg(2+)</name>
        <dbReference type="ChEBI" id="CHEBI:18420"/>
    </cofactor>
</comment>
<dbReference type="InterPro" id="IPR024568">
    <property type="entry name" value="RNase_HIII_N"/>
</dbReference>
<comment type="cofactor">
    <cofactor evidence="14 15">
        <name>Mn(2+)</name>
        <dbReference type="ChEBI" id="CHEBI:29035"/>
    </cofactor>
    <cofactor evidence="14 15">
        <name>Mg(2+)</name>
        <dbReference type="ChEBI" id="CHEBI:18420"/>
    </cofactor>
    <text evidence="14 15">Manganese or magnesium. Binds 1 divalent metal ion per monomer in the absence of substrate. May bind a second metal ion after substrate binding.</text>
</comment>
<comment type="caution">
    <text evidence="17">The sequence shown here is derived from an EMBL/GenBank/DDBJ whole genome shotgun (WGS) entry which is preliminary data.</text>
</comment>
<dbReference type="GO" id="GO:0000287">
    <property type="term" value="F:magnesium ion binding"/>
    <property type="evidence" value="ECO:0007669"/>
    <property type="project" value="UniProtKB-UniRule"/>
</dbReference>
<sequence length="317" mass="34377">MGNAVITVPPAQIAKLKDHYSRFLIEKVPPGGIFAAKTPACMITAYKSGKVLFQGAAAESEAAQWNGVATAVAQTKKASSKPAPGSLLPANFAQMSVIGSDEVGTGDFFGPITVVAAYVRTQDMPLLKELGVRDSKDLNDEKITAIAKDIKDVIPYSLLTLHNEKYNQLQQSGMSQGKMKAILHNQALSHVLGKIAPEKPDAILIDQFAEPGIYFNHLRGQQKIIRENVHFSTKAEGLHLSVAAASILARYAFIRHFERLSEEAGFTIPKGAGLKVDEAAAKLILAKGQSVLPHFVKLHFANTQKAINLVNKRRSRF</sequence>
<evidence type="ECO:0000313" key="17">
    <source>
        <dbReference type="EMBL" id="RHW40693.1"/>
    </source>
</evidence>
<evidence type="ECO:0000256" key="7">
    <source>
        <dbReference type="ARBA" id="ARBA00021407"/>
    </source>
</evidence>
<evidence type="ECO:0000313" key="18">
    <source>
        <dbReference type="Proteomes" id="UP000284416"/>
    </source>
</evidence>
<dbReference type="SUPFAM" id="SSF53098">
    <property type="entry name" value="Ribonuclease H-like"/>
    <property type="match status" value="1"/>
</dbReference>
<dbReference type="InterPro" id="IPR004641">
    <property type="entry name" value="RNase_HIII"/>
</dbReference>
<dbReference type="PANTHER" id="PTHR10954">
    <property type="entry name" value="RIBONUCLEASE H2 SUBUNIT A"/>
    <property type="match status" value="1"/>
</dbReference>
<dbReference type="Pfam" id="PF11858">
    <property type="entry name" value="DUF3378"/>
    <property type="match status" value="1"/>
</dbReference>
<dbReference type="GO" id="GO:0003723">
    <property type="term" value="F:RNA binding"/>
    <property type="evidence" value="ECO:0007669"/>
    <property type="project" value="UniProtKB-UniRule"/>
</dbReference>
<dbReference type="Proteomes" id="UP000284416">
    <property type="component" value="Unassembled WGS sequence"/>
</dbReference>
<evidence type="ECO:0000256" key="9">
    <source>
        <dbReference type="ARBA" id="ARBA00022722"/>
    </source>
</evidence>
<gene>
    <name evidence="14" type="primary">rnhC</name>
    <name evidence="17" type="ORF">D1B31_10895</name>
</gene>
<evidence type="ECO:0000256" key="14">
    <source>
        <dbReference type="HAMAP-Rule" id="MF_00053"/>
    </source>
</evidence>
<dbReference type="EMBL" id="QWEG01000006">
    <property type="protein sequence ID" value="RHW40693.1"/>
    <property type="molecule type" value="Genomic_DNA"/>
</dbReference>
<name>A0A417YU43_9BACI</name>
<dbReference type="FunFam" id="3.30.420.10:FF:000047">
    <property type="entry name" value="Ribonuclease HIII"/>
    <property type="match status" value="1"/>
</dbReference>
<evidence type="ECO:0000256" key="3">
    <source>
        <dbReference type="ARBA" id="ARBA00004065"/>
    </source>
</evidence>
<dbReference type="GO" id="GO:0043137">
    <property type="term" value="P:DNA replication, removal of RNA primer"/>
    <property type="evidence" value="ECO:0007669"/>
    <property type="project" value="TreeGrafter"/>
</dbReference>
<keyword evidence="13 14" id="KW-0460">Magnesium</keyword>
<protein>
    <recommendedName>
        <fullName evidence="7 14">Ribonuclease HIII</fullName>
        <shortName evidence="14">RNase HIII</shortName>
        <ecNumber evidence="6 14">3.1.26.4</ecNumber>
    </recommendedName>
</protein>
<dbReference type="NCBIfam" id="TIGR00716">
    <property type="entry name" value="rnhC"/>
    <property type="match status" value="1"/>
</dbReference>
<dbReference type="InterPro" id="IPR001352">
    <property type="entry name" value="RNase_HII/HIII"/>
</dbReference>
<dbReference type="OrthoDB" id="9777935at2"/>
<comment type="catalytic activity">
    <reaction evidence="1 14 15">
        <text>Endonucleolytic cleavage to 5'-phosphomonoester.</text>
        <dbReference type="EC" id="3.1.26.4"/>
    </reaction>
</comment>
<dbReference type="InterPro" id="IPR012337">
    <property type="entry name" value="RNaseH-like_sf"/>
</dbReference>
<evidence type="ECO:0000256" key="8">
    <source>
        <dbReference type="ARBA" id="ARBA00022490"/>
    </source>
</evidence>
<evidence type="ECO:0000256" key="10">
    <source>
        <dbReference type="ARBA" id="ARBA00022723"/>
    </source>
</evidence>
<dbReference type="GO" id="GO:0032299">
    <property type="term" value="C:ribonuclease H2 complex"/>
    <property type="evidence" value="ECO:0007669"/>
    <property type="project" value="TreeGrafter"/>
</dbReference>
<dbReference type="Gene3D" id="3.30.310.10">
    <property type="entry name" value="TATA-Binding Protein"/>
    <property type="match status" value="1"/>
</dbReference>
<dbReference type="PROSITE" id="PS51975">
    <property type="entry name" value="RNASE_H_2"/>
    <property type="match status" value="1"/>
</dbReference>
<dbReference type="InterPro" id="IPR024567">
    <property type="entry name" value="RNase_HII/HIII_dom"/>
</dbReference>
<comment type="function">
    <text evidence="3 14">Endonuclease that specifically degrades the RNA of RNA-DNA hybrids.</text>
</comment>
<dbReference type="PANTHER" id="PTHR10954:SF23">
    <property type="entry name" value="RIBONUCLEASE"/>
    <property type="match status" value="1"/>
</dbReference>
<keyword evidence="12 14" id="KW-0378">Hydrolase</keyword>
<dbReference type="Pfam" id="PF01351">
    <property type="entry name" value="RNase_HII"/>
    <property type="match status" value="1"/>
</dbReference>
<feature type="binding site" evidence="14 15">
    <location>
        <position position="206"/>
    </location>
    <ligand>
        <name>a divalent metal cation</name>
        <dbReference type="ChEBI" id="CHEBI:60240"/>
    </ligand>
</feature>
<dbReference type="PIRSF" id="PIRSF037748">
    <property type="entry name" value="RnhC"/>
    <property type="match status" value="1"/>
</dbReference>
<proteinExistence type="inferred from homology"/>
<dbReference type="CDD" id="cd06590">
    <property type="entry name" value="RNase_HII_bacteria_HIII_like"/>
    <property type="match status" value="1"/>
</dbReference>
<keyword evidence="9 14" id="KW-0540">Nuclease</keyword>
<organism evidence="17 18">
    <name type="scientific">Neobacillus notoginsengisoli</name>
    <dbReference type="NCBI Taxonomy" id="1578198"/>
    <lineage>
        <taxon>Bacteria</taxon>
        <taxon>Bacillati</taxon>
        <taxon>Bacillota</taxon>
        <taxon>Bacilli</taxon>
        <taxon>Bacillales</taxon>
        <taxon>Bacillaceae</taxon>
        <taxon>Neobacillus</taxon>
    </lineage>
</organism>
<dbReference type="RefSeq" id="WP_118920809.1">
    <property type="nucleotide sequence ID" value="NZ_QWEG01000006.1"/>
</dbReference>
<evidence type="ECO:0000256" key="13">
    <source>
        <dbReference type="ARBA" id="ARBA00022842"/>
    </source>
</evidence>
<dbReference type="GO" id="GO:0006298">
    <property type="term" value="P:mismatch repair"/>
    <property type="evidence" value="ECO:0007669"/>
    <property type="project" value="TreeGrafter"/>
</dbReference>
<keyword evidence="18" id="KW-1185">Reference proteome</keyword>
<dbReference type="CDD" id="cd14796">
    <property type="entry name" value="RNAse_HIII_N"/>
    <property type="match status" value="1"/>
</dbReference>
<dbReference type="AlphaFoldDB" id="A0A417YU43"/>
<feature type="binding site" evidence="14 15">
    <location>
        <position position="101"/>
    </location>
    <ligand>
        <name>a divalent metal cation</name>
        <dbReference type="ChEBI" id="CHEBI:60240"/>
    </ligand>
</feature>
<keyword evidence="10 14" id="KW-0479">Metal-binding</keyword>
<evidence type="ECO:0000256" key="1">
    <source>
        <dbReference type="ARBA" id="ARBA00000077"/>
    </source>
</evidence>